<dbReference type="Gene3D" id="1.25.40.20">
    <property type="entry name" value="Ankyrin repeat-containing domain"/>
    <property type="match status" value="2"/>
</dbReference>
<dbReference type="Pfam" id="PF12796">
    <property type="entry name" value="Ank_2"/>
    <property type="match status" value="3"/>
</dbReference>
<dbReference type="InterPro" id="IPR036770">
    <property type="entry name" value="Ankyrin_rpt-contain_sf"/>
</dbReference>
<feature type="transmembrane region" description="Helical" evidence="2">
    <location>
        <begin position="44"/>
        <end position="66"/>
    </location>
</feature>
<dbReference type="InterPro" id="IPR002110">
    <property type="entry name" value="Ankyrin_rpt"/>
</dbReference>
<proteinExistence type="predicted"/>
<dbReference type="PANTHER" id="PTHR46224">
    <property type="entry name" value="ANKYRIN REPEAT FAMILY PROTEIN"/>
    <property type="match status" value="1"/>
</dbReference>
<dbReference type="AlphaFoldDB" id="A0A1L7XYS4"/>
<dbReference type="SUPFAM" id="SSF48403">
    <property type="entry name" value="Ankyrin repeat"/>
    <property type="match status" value="2"/>
</dbReference>
<name>A0A1L7XYS4_9HELO</name>
<feature type="repeat" description="ANK" evidence="1">
    <location>
        <begin position="630"/>
        <end position="662"/>
    </location>
</feature>
<dbReference type="EMBL" id="FJOG01000102">
    <property type="protein sequence ID" value="CZR70164.1"/>
    <property type="molecule type" value="Genomic_DNA"/>
</dbReference>
<dbReference type="PANTHER" id="PTHR46224:SF64">
    <property type="entry name" value="IQ MOTIF AND ANKYRIN REPEAT DOMAIN-CONTAINING PROTEIN 1"/>
    <property type="match status" value="1"/>
</dbReference>
<sequence length="668" mass="72028">MPYLLCVNQNKDDWKAPLSDIESSFHSIVGQVSRRLLGLNGSAYYQPLVTLFIGIGLILHSFWLFLSIFQVKIEALLLLLDKDKIPAANACGVIVEHGAERIAPASEISDTPPVSHAPSSTAAIATLSPKDIILKRLNELTEERHVSPMIFRAAARQDYLTCSRLIQEGVDCDIPGPCGRSLAHVAAMTGNMRLLRTLTSSSKRIWSNCSQGKMPLDYAAFNNHLEIVRYLVNESNFSLFANDQKLATLKRATEFSQCRGHISVANYLLETRQDIRCTQNRQLFKDAVSKNDINRVKKLLKEGISESSALGVACKSGFTPLVSILLSSTFNGFSYNIAIAIKFASTTGQQDLLVLLLCGIDNVSERKFAAEQAYLHSLGAGQVKICKFLVLCGEVDVKCAFKVAADCANPDLLRWIIEKEGKEKFHGARINRAFHAAVSSCSSLPLVQFLVENGADVNSEHAIWGTALQYAAAKNCFDLVHYLVSEGGADVNAPGQLGGSSPLMAAVSAGNSSIFHYLLSLQTCSNNQHGVFGNILQTASYLGRREILEEILSSGSDINERLEPYGSALIMAIQGGNFDIAELLISRGADVNFAIPKYGTALHLAAAGGIENIVKSLIQAGADVNSKGGDFGTSLQAAAANGHQLIVLFLLDCGAEVSTRGGVYGNAL</sequence>
<gene>
    <name evidence="3" type="ORF">PAC_20065</name>
</gene>
<dbReference type="InterPro" id="IPR051616">
    <property type="entry name" value="Cul2-RING_E3_ligase_SR"/>
</dbReference>
<evidence type="ECO:0000313" key="3">
    <source>
        <dbReference type="EMBL" id="CZR70164.1"/>
    </source>
</evidence>
<feature type="repeat" description="ANK" evidence="1">
    <location>
        <begin position="567"/>
        <end position="592"/>
    </location>
</feature>
<accession>A0A1L7XYS4</accession>
<keyword evidence="2" id="KW-1133">Transmembrane helix</keyword>
<keyword evidence="4" id="KW-1185">Reference proteome</keyword>
<dbReference type="PRINTS" id="PR01415">
    <property type="entry name" value="ANKYRIN"/>
</dbReference>
<reference evidence="3 4" key="1">
    <citation type="submission" date="2016-03" db="EMBL/GenBank/DDBJ databases">
        <authorList>
            <person name="Ploux O."/>
        </authorList>
    </citation>
    <scope>NUCLEOTIDE SEQUENCE [LARGE SCALE GENOMIC DNA]</scope>
    <source>
        <strain evidence="3 4">UAMH 11012</strain>
    </source>
</reference>
<feature type="repeat" description="ANK" evidence="1">
    <location>
        <begin position="597"/>
        <end position="629"/>
    </location>
</feature>
<dbReference type="Proteomes" id="UP000184330">
    <property type="component" value="Unassembled WGS sequence"/>
</dbReference>
<evidence type="ECO:0000256" key="1">
    <source>
        <dbReference type="PROSITE-ProRule" id="PRU00023"/>
    </source>
</evidence>
<dbReference type="SMART" id="SM00248">
    <property type="entry name" value="ANK"/>
    <property type="match status" value="12"/>
</dbReference>
<evidence type="ECO:0000313" key="4">
    <source>
        <dbReference type="Proteomes" id="UP000184330"/>
    </source>
</evidence>
<evidence type="ECO:0000256" key="2">
    <source>
        <dbReference type="SAM" id="Phobius"/>
    </source>
</evidence>
<dbReference type="PROSITE" id="PS50088">
    <property type="entry name" value="ANK_REPEAT"/>
    <property type="match status" value="3"/>
</dbReference>
<dbReference type="OrthoDB" id="5428966at2759"/>
<protein>
    <submittedName>
        <fullName evidence="3">Uncharacterized protein</fullName>
    </submittedName>
</protein>
<dbReference type="PROSITE" id="PS50297">
    <property type="entry name" value="ANK_REP_REGION"/>
    <property type="match status" value="2"/>
</dbReference>
<keyword evidence="1" id="KW-0040">ANK repeat</keyword>
<keyword evidence="2" id="KW-0472">Membrane</keyword>
<dbReference type="STRING" id="576137.A0A1L7XYS4"/>
<keyword evidence="2" id="KW-0812">Transmembrane</keyword>
<organism evidence="3 4">
    <name type="scientific">Phialocephala subalpina</name>
    <dbReference type="NCBI Taxonomy" id="576137"/>
    <lineage>
        <taxon>Eukaryota</taxon>
        <taxon>Fungi</taxon>
        <taxon>Dikarya</taxon>
        <taxon>Ascomycota</taxon>
        <taxon>Pezizomycotina</taxon>
        <taxon>Leotiomycetes</taxon>
        <taxon>Helotiales</taxon>
        <taxon>Mollisiaceae</taxon>
        <taxon>Phialocephala</taxon>
        <taxon>Phialocephala fortinii species complex</taxon>
    </lineage>
</organism>